<reference evidence="1 2" key="1">
    <citation type="journal article" date="2016" name="Gut Pathog.">
        <title>Whole genome sequencing of "Faecalibaculum rodentium" ALO17, isolated from C57BL/6J laboratory mouse feces.</title>
        <authorList>
            <person name="Lim S."/>
            <person name="Chang D.H."/>
            <person name="Ahn S."/>
            <person name="Kim B.C."/>
        </authorList>
    </citation>
    <scope>NUCLEOTIDE SEQUENCE [LARGE SCALE GENOMIC DNA]</scope>
    <source>
        <strain evidence="1 2">Alo17</strain>
    </source>
</reference>
<dbReference type="STRING" id="1702221.AALO17_18380"/>
<dbReference type="InterPro" id="IPR029058">
    <property type="entry name" value="AB_hydrolase_fold"/>
</dbReference>
<dbReference type="Proteomes" id="UP000069771">
    <property type="component" value="Chromosome"/>
</dbReference>
<proteinExistence type="predicted"/>
<dbReference type="Gene3D" id="3.40.50.1820">
    <property type="entry name" value="alpha/beta hydrolase"/>
    <property type="match status" value="1"/>
</dbReference>
<accession>A0A140DWE5</accession>
<dbReference type="EMBL" id="CP011391">
    <property type="protein sequence ID" value="AMK54972.1"/>
    <property type="molecule type" value="Genomic_DNA"/>
</dbReference>
<evidence type="ECO:0000313" key="2">
    <source>
        <dbReference type="Proteomes" id="UP000069771"/>
    </source>
</evidence>
<organism evidence="1 2">
    <name type="scientific">Faecalibaculum rodentium</name>
    <dbReference type="NCBI Taxonomy" id="1702221"/>
    <lineage>
        <taxon>Bacteria</taxon>
        <taxon>Bacillati</taxon>
        <taxon>Bacillota</taxon>
        <taxon>Erysipelotrichia</taxon>
        <taxon>Erysipelotrichales</taxon>
        <taxon>Erysipelotrichaceae</taxon>
        <taxon>Faecalibaculum</taxon>
    </lineage>
</organism>
<evidence type="ECO:0000313" key="1">
    <source>
        <dbReference type="EMBL" id="AMK54972.1"/>
    </source>
</evidence>
<dbReference type="OrthoDB" id="1655926at2"/>
<dbReference type="AlphaFoldDB" id="A0A140DWE5"/>
<dbReference type="GeneID" id="78478477"/>
<keyword evidence="2" id="KW-1185">Reference proteome</keyword>
<dbReference type="KEGG" id="fro:AALO17_18380"/>
<gene>
    <name evidence="1" type="ORF">AALO17_18380</name>
</gene>
<name>A0A140DWE5_9FIRM</name>
<dbReference type="RefSeq" id="WP_067558065.1">
    <property type="nucleotide sequence ID" value="NZ_CAMTMS010000009.1"/>
</dbReference>
<sequence>MTGDQLKEIQNRLAGSSAAMRRKDTAHGDMLDAADGYVTAWLLWQLQGNGEAQALFEGPDAVVLSNPAYQDQDIRLD</sequence>
<protein>
    <submittedName>
        <fullName evidence="1">Uncharacterized protein</fullName>
    </submittedName>
</protein>